<reference evidence="2" key="1">
    <citation type="journal article" date="2005" name="Nature">
        <title>The map-based sequence of the rice genome.</title>
        <authorList>
            <consortium name="International rice genome sequencing project (IRGSP)"/>
            <person name="Matsumoto T."/>
            <person name="Wu J."/>
            <person name="Kanamori H."/>
            <person name="Katayose Y."/>
            <person name="Fujisawa M."/>
            <person name="Namiki N."/>
            <person name="Mizuno H."/>
            <person name="Yamamoto K."/>
            <person name="Antonio B.A."/>
            <person name="Baba T."/>
            <person name="Sakata K."/>
            <person name="Nagamura Y."/>
            <person name="Aoki H."/>
            <person name="Arikawa K."/>
            <person name="Arita K."/>
            <person name="Bito T."/>
            <person name="Chiden Y."/>
            <person name="Fujitsuka N."/>
            <person name="Fukunaka R."/>
            <person name="Hamada M."/>
            <person name="Harada C."/>
            <person name="Hayashi A."/>
            <person name="Hijishita S."/>
            <person name="Honda M."/>
            <person name="Hosokawa S."/>
            <person name="Ichikawa Y."/>
            <person name="Idonuma A."/>
            <person name="Iijima M."/>
            <person name="Ikeda M."/>
            <person name="Ikeno M."/>
            <person name="Ito K."/>
            <person name="Ito S."/>
            <person name="Ito T."/>
            <person name="Ito Y."/>
            <person name="Ito Y."/>
            <person name="Iwabuchi A."/>
            <person name="Kamiya K."/>
            <person name="Karasawa W."/>
            <person name="Kurita K."/>
            <person name="Katagiri S."/>
            <person name="Kikuta A."/>
            <person name="Kobayashi H."/>
            <person name="Kobayashi N."/>
            <person name="Machita K."/>
            <person name="Maehara T."/>
            <person name="Masukawa M."/>
            <person name="Mizubayashi T."/>
            <person name="Mukai Y."/>
            <person name="Nagasaki H."/>
            <person name="Nagata Y."/>
            <person name="Naito S."/>
            <person name="Nakashima M."/>
            <person name="Nakama Y."/>
            <person name="Nakamichi Y."/>
            <person name="Nakamura M."/>
            <person name="Meguro A."/>
            <person name="Negishi M."/>
            <person name="Ohta I."/>
            <person name="Ohta T."/>
            <person name="Okamoto M."/>
            <person name="Ono N."/>
            <person name="Saji S."/>
            <person name="Sakaguchi M."/>
            <person name="Sakai K."/>
            <person name="Shibata M."/>
            <person name="Shimokawa T."/>
            <person name="Song J."/>
            <person name="Takazaki Y."/>
            <person name="Terasawa K."/>
            <person name="Tsugane M."/>
            <person name="Tsuji K."/>
            <person name="Ueda S."/>
            <person name="Waki K."/>
            <person name="Yamagata H."/>
            <person name="Yamamoto M."/>
            <person name="Yamamoto S."/>
            <person name="Yamane H."/>
            <person name="Yoshiki S."/>
            <person name="Yoshihara R."/>
            <person name="Yukawa K."/>
            <person name="Zhong H."/>
            <person name="Yano M."/>
            <person name="Yuan Q."/>
            <person name="Ouyang S."/>
            <person name="Liu J."/>
            <person name="Jones K.M."/>
            <person name="Gansberger K."/>
            <person name="Moffat K."/>
            <person name="Hill J."/>
            <person name="Bera J."/>
            <person name="Fadrosh D."/>
            <person name="Jin S."/>
            <person name="Johri S."/>
            <person name="Kim M."/>
            <person name="Overton L."/>
            <person name="Reardon M."/>
            <person name="Tsitrin T."/>
            <person name="Vuong H."/>
            <person name="Weaver B."/>
            <person name="Ciecko A."/>
            <person name="Tallon L."/>
            <person name="Jackson J."/>
            <person name="Pai G."/>
            <person name="Aken S.V."/>
            <person name="Utterback T."/>
            <person name="Reidmuller S."/>
            <person name="Feldblyum T."/>
            <person name="Hsiao J."/>
            <person name="Zismann V."/>
            <person name="Iobst S."/>
            <person name="de Vazeille A.R."/>
            <person name="Buell C.R."/>
            <person name="Ying K."/>
            <person name="Li Y."/>
            <person name="Lu T."/>
            <person name="Huang Y."/>
            <person name="Zhao Q."/>
            <person name="Feng Q."/>
            <person name="Zhang L."/>
            <person name="Zhu J."/>
            <person name="Weng Q."/>
            <person name="Mu J."/>
            <person name="Lu Y."/>
            <person name="Fan D."/>
            <person name="Liu Y."/>
            <person name="Guan J."/>
            <person name="Zhang Y."/>
            <person name="Yu S."/>
            <person name="Liu X."/>
            <person name="Zhang Y."/>
            <person name="Hong G."/>
            <person name="Han B."/>
            <person name="Choisne N."/>
            <person name="Demange N."/>
            <person name="Orjeda G."/>
            <person name="Samain S."/>
            <person name="Cattolico L."/>
            <person name="Pelletier E."/>
            <person name="Couloux A."/>
            <person name="Segurens B."/>
            <person name="Wincker P."/>
            <person name="D'Hont A."/>
            <person name="Scarpelli C."/>
            <person name="Weissenbach J."/>
            <person name="Salanoubat M."/>
            <person name="Quetier F."/>
            <person name="Yu Y."/>
            <person name="Kim H.R."/>
            <person name="Rambo T."/>
            <person name="Currie J."/>
            <person name="Collura K."/>
            <person name="Luo M."/>
            <person name="Yang T."/>
            <person name="Ammiraju J.S.S."/>
            <person name="Engler F."/>
            <person name="Soderlund C."/>
            <person name="Wing R.A."/>
            <person name="Palmer L.E."/>
            <person name="de la Bastide M."/>
            <person name="Spiegel L."/>
            <person name="Nascimento L."/>
            <person name="Zutavern T."/>
            <person name="O'Shaughnessy A."/>
            <person name="Dike S."/>
            <person name="Dedhia N."/>
            <person name="Preston R."/>
            <person name="Balija V."/>
            <person name="McCombie W.R."/>
            <person name="Chow T."/>
            <person name="Chen H."/>
            <person name="Chung M."/>
            <person name="Chen C."/>
            <person name="Shaw J."/>
            <person name="Wu H."/>
            <person name="Hsiao K."/>
            <person name="Chao Y."/>
            <person name="Chu M."/>
            <person name="Cheng C."/>
            <person name="Hour A."/>
            <person name="Lee P."/>
            <person name="Lin S."/>
            <person name="Lin Y."/>
            <person name="Liou J."/>
            <person name="Liu S."/>
            <person name="Hsing Y."/>
            <person name="Raghuvanshi S."/>
            <person name="Mohanty A."/>
            <person name="Bharti A.K."/>
            <person name="Gaur A."/>
            <person name="Gupta V."/>
            <person name="Kumar D."/>
            <person name="Ravi V."/>
            <person name="Vij S."/>
            <person name="Kapur A."/>
            <person name="Khurana P."/>
            <person name="Khurana P."/>
            <person name="Khurana J.P."/>
            <person name="Tyagi A.K."/>
            <person name="Gaikwad K."/>
            <person name="Singh A."/>
            <person name="Dalal V."/>
            <person name="Srivastava S."/>
            <person name="Dixit A."/>
            <person name="Pal A.K."/>
            <person name="Ghazi I.A."/>
            <person name="Yadav M."/>
            <person name="Pandit A."/>
            <person name="Bhargava A."/>
            <person name="Sureshbabu K."/>
            <person name="Batra K."/>
            <person name="Sharma T.R."/>
            <person name="Mohapatra T."/>
            <person name="Singh N.K."/>
            <person name="Messing J."/>
            <person name="Nelson A.B."/>
            <person name="Fuks G."/>
            <person name="Kavchok S."/>
            <person name="Keizer G."/>
            <person name="Linton E."/>
            <person name="Llaca V."/>
            <person name="Song R."/>
            <person name="Tanyolac B."/>
            <person name="Young S."/>
            <person name="Ho-Il K."/>
            <person name="Hahn J.H."/>
            <person name="Sangsakoo G."/>
            <person name="Vanavichit A."/>
            <person name="de Mattos Luiz.A.T."/>
            <person name="Zimmer P.D."/>
            <person name="Malone G."/>
            <person name="Dellagostin O."/>
            <person name="de Oliveira A.C."/>
            <person name="Bevan M."/>
            <person name="Bancroft I."/>
            <person name="Minx P."/>
            <person name="Cordum H."/>
            <person name="Wilson R."/>
            <person name="Cheng Z."/>
            <person name="Jin W."/>
            <person name="Jiang J."/>
            <person name="Leong S.A."/>
            <person name="Iwama H."/>
            <person name="Gojobori T."/>
            <person name="Itoh T."/>
            <person name="Niimura Y."/>
            <person name="Fujii Y."/>
            <person name="Habara T."/>
            <person name="Sakai H."/>
            <person name="Sato Y."/>
            <person name="Wilson G."/>
            <person name="Kumar K."/>
            <person name="McCouch S."/>
            <person name="Juretic N."/>
            <person name="Hoen D."/>
            <person name="Wright S."/>
            <person name="Bruskiewich R."/>
            <person name="Bureau T."/>
            <person name="Miyao A."/>
            <person name="Hirochika H."/>
            <person name="Nishikawa T."/>
            <person name="Kadowaki K."/>
            <person name="Sugiura M."/>
            <person name="Burr B."/>
            <person name="Sasaki T."/>
        </authorList>
    </citation>
    <scope>NUCLEOTIDE SEQUENCE [LARGE SCALE GENOMIC DNA]</scope>
    <source>
        <strain evidence="2">cv. Nipponbare</strain>
    </source>
</reference>
<evidence type="ECO:0000313" key="2">
    <source>
        <dbReference type="Proteomes" id="UP000059680"/>
    </source>
</evidence>
<dbReference type="EMBL" id="AP014958">
    <property type="protein sequence ID" value="BAS76932.1"/>
    <property type="molecule type" value="Genomic_DNA"/>
</dbReference>
<dbReference type="AlphaFoldDB" id="A0A0P0VEF8"/>
<dbReference type="Gramene" id="Os02t0142400-01">
    <property type="protein sequence ID" value="Os02t0142400-01"/>
    <property type="gene ID" value="Os02g0142400"/>
</dbReference>
<dbReference type="InParanoid" id="A0A0P0VEF8"/>
<keyword evidence="2" id="KW-1185">Reference proteome</keyword>
<organism evidence="1 2">
    <name type="scientific">Oryza sativa subsp. japonica</name>
    <name type="common">Rice</name>
    <dbReference type="NCBI Taxonomy" id="39947"/>
    <lineage>
        <taxon>Eukaryota</taxon>
        <taxon>Viridiplantae</taxon>
        <taxon>Streptophyta</taxon>
        <taxon>Embryophyta</taxon>
        <taxon>Tracheophyta</taxon>
        <taxon>Spermatophyta</taxon>
        <taxon>Magnoliopsida</taxon>
        <taxon>Liliopsida</taxon>
        <taxon>Poales</taxon>
        <taxon>Poaceae</taxon>
        <taxon>BOP clade</taxon>
        <taxon>Oryzoideae</taxon>
        <taxon>Oryzeae</taxon>
        <taxon>Oryzinae</taxon>
        <taxon>Oryza</taxon>
        <taxon>Oryza sativa</taxon>
    </lineage>
</organism>
<protein>
    <submittedName>
        <fullName evidence="1">Os02g0142400 protein</fullName>
    </submittedName>
</protein>
<gene>
    <name evidence="1" type="ordered locus">Os02g0142400</name>
    <name evidence="1" type="ORF">OSNPB_020142400</name>
</gene>
<dbReference type="PaxDb" id="39947-A0A0P0VEF8"/>
<reference evidence="1 2" key="3">
    <citation type="journal article" date="2013" name="Rice">
        <title>Improvement of the Oryza sativa Nipponbare reference genome using next generation sequence and optical map data.</title>
        <authorList>
            <person name="Kawahara Y."/>
            <person name="de la Bastide M."/>
            <person name="Hamilton J.P."/>
            <person name="Kanamori H."/>
            <person name="McCombie W.R."/>
            <person name="Ouyang S."/>
            <person name="Schwartz D.C."/>
            <person name="Tanaka T."/>
            <person name="Wu J."/>
            <person name="Zhou S."/>
            <person name="Childs K.L."/>
            <person name="Davidson R.M."/>
            <person name="Lin H."/>
            <person name="Quesada-Ocampo L."/>
            <person name="Vaillancourt B."/>
            <person name="Sakai H."/>
            <person name="Lee S.S."/>
            <person name="Kim J."/>
            <person name="Numa H."/>
            <person name="Itoh T."/>
            <person name="Buell C.R."/>
            <person name="Matsumoto T."/>
        </authorList>
    </citation>
    <scope>NUCLEOTIDE SEQUENCE [LARGE SCALE GENOMIC DNA]</scope>
    <source>
        <strain evidence="2">cv. Nipponbare</strain>
    </source>
</reference>
<proteinExistence type="predicted"/>
<evidence type="ECO:0000313" key="1">
    <source>
        <dbReference type="EMBL" id="BAS76932.1"/>
    </source>
</evidence>
<dbReference type="Proteomes" id="UP000059680">
    <property type="component" value="Chromosome 2"/>
</dbReference>
<reference evidence="1 2" key="2">
    <citation type="journal article" date="2013" name="Plant Cell Physiol.">
        <title>Rice Annotation Project Database (RAP-DB): an integrative and interactive database for rice genomics.</title>
        <authorList>
            <person name="Sakai H."/>
            <person name="Lee S.S."/>
            <person name="Tanaka T."/>
            <person name="Numa H."/>
            <person name="Kim J."/>
            <person name="Kawahara Y."/>
            <person name="Wakimoto H."/>
            <person name="Yang C.C."/>
            <person name="Iwamoto M."/>
            <person name="Abe T."/>
            <person name="Yamada Y."/>
            <person name="Muto A."/>
            <person name="Inokuchi H."/>
            <person name="Ikemura T."/>
            <person name="Matsumoto T."/>
            <person name="Sasaki T."/>
            <person name="Itoh T."/>
        </authorList>
    </citation>
    <scope>NUCLEOTIDE SEQUENCE [LARGE SCALE GENOMIC DNA]</scope>
    <source>
        <strain evidence="2">cv. Nipponbare</strain>
    </source>
</reference>
<sequence length="236" mass="26386">MWKKIAAGAAEGETWKALAAGAAEGWRGLLPKTASATTKLVPDSSPKSATPTAALNLVADAVAAWRRWLRSPSASPTARCVYPPHQLPWRAPPEKQAPPSPTQRWRCGVVGYARRRGARSPRSWIKLRRRLTRPHQLHGRLHHVFSRLLHCLLHGGRRGVALLLRRHLCHATTRRRRRTRSPLRSPATAAETTDHWTYGILLKNLSRSIQLYSLLSLQIHTLSSTDGYTRSGSNPR</sequence>
<name>A0A0P0VEF8_ORYSJ</name>
<accession>A0A0P0VEF8</accession>